<dbReference type="Proteomes" id="UP001060275">
    <property type="component" value="Unassembled WGS sequence"/>
</dbReference>
<evidence type="ECO:0000313" key="1">
    <source>
        <dbReference type="EMBL" id="MCP8888624.1"/>
    </source>
</evidence>
<sequence length="193" mass="21265">MTSDFSELPPSLQRLDDILADAGDEAMLLTELDGFLCALVVSPSPVSKSEYWPFDWAADQRGLPAPGFEDFEALVDARLSAIEEELSEGAYGPLFEVDEETDDVIWQAWMSGFQQAMLLRFDAWDDLLRDTGGTARGEAAMGLASGLMLVDPANHPDDTASTDEWAQYDAAMDAMPEILAQVAVLLYRLHRQD</sequence>
<comment type="caution">
    <text evidence="1">The sequence shown here is derived from an EMBL/GenBank/DDBJ whole genome shotgun (WGS) entry which is preliminary data.</text>
</comment>
<dbReference type="EMBL" id="JAMWDU010000006">
    <property type="protein sequence ID" value="MCP8888624.1"/>
    <property type="molecule type" value="Genomic_DNA"/>
</dbReference>
<evidence type="ECO:0000313" key="2">
    <source>
        <dbReference type="Proteomes" id="UP001060275"/>
    </source>
</evidence>
<dbReference type="InterPro" id="IPR011978">
    <property type="entry name" value="YgfB-like"/>
</dbReference>
<reference evidence="1" key="1">
    <citation type="submission" date="2022-06" db="EMBL/GenBank/DDBJ databases">
        <title>Devosia sp. XJ19-45 genome assembly.</title>
        <authorList>
            <person name="Li B."/>
            <person name="Cai M."/>
            <person name="Nie G."/>
            <person name="Li W."/>
        </authorList>
    </citation>
    <scope>NUCLEOTIDE SEQUENCE</scope>
    <source>
        <strain evidence="1">XJ19-45</strain>
    </source>
</reference>
<dbReference type="RefSeq" id="WP_254675560.1">
    <property type="nucleotide sequence ID" value="NZ_JAMWDU010000006.1"/>
</dbReference>
<keyword evidence="2" id="KW-1185">Reference proteome</keyword>
<dbReference type="Pfam" id="PF03695">
    <property type="entry name" value="UPF0149"/>
    <property type="match status" value="1"/>
</dbReference>
<dbReference type="SUPFAM" id="SSF101327">
    <property type="entry name" value="YgfB-like"/>
    <property type="match status" value="1"/>
</dbReference>
<name>A0A9Q4FUK0_9HYPH</name>
<dbReference type="AlphaFoldDB" id="A0A9Q4FUK0"/>
<proteinExistence type="predicted"/>
<gene>
    <name evidence="1" type="ORF">NF348_16030</name>
</gene>
<protein>
    <submittedName>
        <fullName evidence="1">UPF0149 family protein</fullName>
    </submittedName>
</protein>
<organism evidence="1 2">
    <name type="scientific">Devosia ureilytica</name>
    <dbReference type="NCBI Taxonomy" id="2952754"/>
    <lineage>
        <taxon>Bacteria</taxon>
        <taxon>Pseudomonadati</taxon>
        <taxon>Pseudomonadota</taxon>
        <taxon>Alphaproteobacteria</taxon>
        <taxon>Hyphomicrobiales</taxon>
        <taxon>Devosiaceae</taxon>
        <taxon>Devosia</taxon>
    </lineage>
</organism>
<dbReference type="InterPro" id="IPR036255">
    <property type="entry name" value="YgfB-like_sf"/>
</dbReference>
<dbReference type="NCBIfam" id="TIGR02292">
    <property type="entry name" value="ygfB_yecA"/>
    <property type="match status" value="1"/>
</dbReference>
<accession>A0A9Q4FUK0</accession>